<dbReference type="RefSeq" id="WP_026034966.1">
    <property type="nucleotide sequence ID" value="NZ_CAWQQD010000020.1"/>
</dbReference>
<proteinExistence type="inferred from homology"/>
<keyword evidence="4 9" id="KW-0808">Transferase</keyword>
<dbReference type="Pfam" id="PF00765">
    <property type="entry name" value="Autoind_synth"/>
    <property type="match status" value="1"/>
</dbReference>
<dbReference type="GO" id="GO:0061579">
    <property type="term" value="F:N-acyl homoserine lactone synthase activity"/>
    <property type="evidence" value="ECO:0007669"/>
    <property type="project" value="UniProtKB-UniRule"/>
</dbReference>
<evidence type="ECO:0000313" key="10">
    <source>
        <dbReference type="EMBL" id="AKK25355.1"/>
    </source>
</evidence>
<gene>
    <name evidence="10" type="primary">luxI</name>
</gene>
<evidence type="ECO:0000256" key="9">
    <source>
        <dbReference type="RuleBase" id="RU361135"/>
    </source>
</evidence>
<protein>
    <recommendedName>
        <fullName evidence="2 9">Acyl-homoserine-lactone synthase</fullName>
        <ecNumber evidence="1 9">2.3.1.184</ecNumber>
    </recommendedName>
    <alternativeName>
        <fullName evidence="9">Autoinducer synthesis protein</fullName>
    </alternativeName>
</protein>
<dbReference type="SUPFAM" id="SSF55729">
    <property type="entry name" value="Acyl-CoA N-acyltransferases (Nat)"/>
    <property type="match status" value="1"/>
</dbReference>
<dbReference type="PANTHER" id="PTHR39322:SF1">
    <property type="entry name" value="ISOVALERYL-HOMOSERINE LACTONE SYNTHASE"/>
    <property type="match status" value="1"/>
</dbReference>
<dbReference type="PRINTS" id="PR01549">
    <property type="entry name" value="AUTOINDCRSYN"/>
</dbReference>
<dbReference type="AlphaFoldDB" id="A0A0H3W5J4"/>
<evidence type="ECO:0000256" key="6">
    <source>
        <dbReference type="ARBA" id="ARBA00022929"/>
    </source>
</evidence>
<organism evidence="10">
    <name type="scientific">Aeromonas veronii</name>
    <dbReference type="NCBI Taxonomy" id="654"/>
    <lineage>
        <taxon>Bacteria</taxon>
        <taxon>Pseudomonadati</taxon>
        <taxon>Pseudomonadota</taxon>
        <taxon>Gammaproteobacteria</taxon>
        <taxon>Aeromonadales</taxon>
        <taxon>Aeromonadaceae</taxon>
        <taxon>Aeromonas</taxon>
    </lineage>
</organism>
<evidence type="ECO:0000256" key="8">
    <source>
        <dbReference type="PROSITE-ProRule" id="PRU00533"/>
    </source>
</evidence>
<comment type="catalytic activity">
    <reaction evidence="7 9">
        <text>a fatty acyl-[ACP] + S-adenosyl-L-methionine = an N-acyl-L-homoserine lactone + S-methyl-5'-thioadenosine + holo-[ACP] + H(+)</text>
        <dbReference type="Rhea" id="RHEA:10096"/>
        <dbReference type="Rhea" id="RHEA-COMP:9685"/>
        <dbReference type="Rhea" id="RHEA-COMP:14125"/>
        <dbReference type="ChEBI" id="CHEBI:15378"/>
        <dbReference type="ChEBI" id="CHEBI:17509"/>
        <dbReference type="ChEBI" id="CHEBI:55474"/>
        <dbReference type="ChEBI" id="CHEBI:59789"/>
        <dbReference type="ChEBI" id="CHEBI:64479"/>
        <dbReference type="ChEBI" id="CHEBI:138651"/>
        <dbReference type="EC" id="2.3.1.184"/>
    </reaction>
</comment>
<dbReference type="Gene3D" id="3.40.630.30">
    <property type="match status" value="1"/>
</dbReference>
<evidence type="ECO:0000256" key="2">
    <source>
        <dbReference type="ARBA" id="ARBA00018768"/>
    </source>
</evidence>
<dbReference type="SMR" id="A0A0H3W5J4"/>
<dbReference type="PANTHER" id="PTHR39322">
    <property type="entry name" value="ACYL-HOMOSERINE-LACTONE SYNTHASE"/>
    <property type="match status" value="1"/>
</dbReference>
<accession>A0A0H3W5J4</accession>
<evidence type="ECO:0000256" key="5">
    <source>
        <dbReference type="ARBA" id="ARBA00022691"/>
    </source>
</evidence>
<dbReference type="InterPro" id="IPR001690">
    <property type="entry name" value="Autoind_synthase"/>
</dbReference>
<keyword evidence="3 8" id="KW-0673">Quorum sensing</keyword>
<dbReference type="PROSITE" id="PS51187">
    <property type="entry name" value="AUTOINDUCER_SYNTH_2"/>
    <property type="match status" value="1"/>
</dbReference>
<evidence type="ECO:0000256" key="4">
    <source>
        <dbReference type="ARBA" id="ARBA00022679"/>
    </source>
</evidence>
<keyword evidence="5 9" id="KW-0949">S-adenosyl-L-methionine</keyword>
<dbReference type="GO" id="GO:0009372">
    <property type="term" value="P:quorum sensing"/>
    <property type="evidence" value="ECO:0007669"/>
    <property type="project" value="UniProtKB-UniRule"/>
</dbReference>
<dbReference type="EC" id="2.3.1.184" evidence="1 9"/>
<keyword evidence="6 8" id="KW-0071">Autoinducer synthesis</keyword>
<dbReference type="PROSITE" id="PS00949">
    <property type="entry name" value="AUTOINDUCER_SYNTH_1"/>
    <property type="match status" value="1"/>
</dbReference>
<evidence type="ECO:0000256" key="1">
    <source>
        <dbReference type="ARBA" id="ARBA00012340"/>
    </source>
</evidence>
<name>A0A0H3W5J4_AERVE</name>
<sequence length="212" mass="23854">MLVFKGKLRDHPRNAVENELYQFRNRVFSDRLGWDVESYHGLERDRFDTPDTHWVLVEDEQGVCACIRLLSCASAYMLPSIFPTALAGENAPRTPEIWELTRLAIDATRAPCMTNGVSELTCVLLREAYAFATANGIKEFVGVASLPAERIFRRLGIPMARLGHRQAVDLGAVKGVGLRFYLDERFALAVSQPLIGHYQTATYRSHELATQI</sequence>
<dbReference type="InterPro" id="IPR016181">
    <property type="entry name" value="Acyl_CoA_acyltransferase"/>
</dbReference>
<comment type="similarity">
    <text evidence="8 9">Belongs to the autoinducer synthase family.</text>
</comment>
<dbReference type="EMBL" id="KP408224">
    <property type="protein sequence ID" value="AKK25355.1"/>
    <property type="molecule type" value="Genomic_DNA"/>
</dbReference>
<reference evidence="10" key="1">
    <citation type="submission" date="2015-01" db="EMBL/GenBank/DDBJ databases">
        <title>Quorum sensing gene of Aeromonas veronii strain 159.</title>
        <authorList>
            <person name="Chan X.Y."/>
            <person name="Chan K.G."/>
        </authorList>
    </citation>
    <scope>NUCLEOTIDE SEQUENCE</scope>
    <source>
        <strain evidence="10">159</strain>
    </source>
</reference>
<evidence type="ECO:0000256" key="3">
    <source>
        <dbReference type="ARBA" id="ARBA00022654"/>
    </source>
</evidence>
<evidence type="ECO:0000256" key="7">
    <source>
        <dbReference type="ARBA" id="ARBA00048576"/>
    </source>
</evidence>
<dbReference type="InterPro" id="IPR018311">
    <property type="entry name" value="Autoind_synth_CS"/>
</dbReference>
<dbReference type="GO" id="GO:0007165">
    <property type="term" value="P:signal transduction"/>
    <property type="evidence" value="ECO:0007669"/>
    <property type="project" value="TreeGrafter"/>
</dbReference>